<dbReference type="CDD" id="cd07153">
    <property type="entry name" value="Fur_like"/>
    <property type="match status" value="1"/>
</dbReference>
<feature type="binding site" evidence="14">
    <location>
        <position position="105"/>
    </location>
    <ligand>
        <name>Zn(2+)</name>
        <dbReference type="ChEBI" id="CHEBI:29105"/>
    </ligand>
</feature>
<dbReference type="Proteomes" id="UP000290172">
    <property type="component" value="Unassembled WGS sequence"/>
</dbReference>
<keyword evidence="11" id="KW-0805">Transcription regulation</keyword>
<evidence type="ECO:0000256" key="5">
    <source>
        <dbReference type="ARBA" id="ARBA00020910"/>
    </source>
</evidence>
<dbReference type="InterPro" id="IPR002481">
    <property type="entry name" value="FUR"/>
</dbReference>
<evidence type="ECO:0000256" key="3">
    <source>
        <dbReference type="ARBA" id="ARBA00007957"/>
    </source>
</evidence>
<evidence type="ECO:0000256" key="13">
    <source>
        <dbReference type="ARBA" id="ARBA00023163"/>
    </source>
</evidence>
<evidence type="ECO:0000256" key="12">
    <source>
        <dbReference type="ARBA" id="ARBA00023125"/>
    </source>
</evidence>
<dbReference type="Pfam" id="PF01475">
    <property type="entry name" value="FUR"/>
    <property type="match status" value="1"/>
</dbReference>
<dbReference type="GO" id="GO:0008270">
    <property type="term" value="F:zinc ion binding"/>
    <property type="evidence" value="ECO:0007669"/>
    <property type="project" value="TreeGrafter"/>
</dbReference>
<dbReference type="RefSeq" id="WP_128982920.1">
    <property type="nucleotide sequence ID" value="NZ_CP053836.1"/>
</dbReference>
<comment type="cofactor">
    <cofactor evidence="15">
        <name>Mn(2+)</name>
        <dbReference type="ChEBI" id="CHEBI:29035"/>
    </cofactor>
    <cofactor evidence="15">
        <name>Fe(2+)</name>
        <dbReference type="ChEBI" id="CHEBI:29033"/>
    </cofactor>
    <text evidence="15">Binds 1 Mn(2+) or Fe(2+) ion per subunit.</text>
</comment>
<comment type="subunit">
    <text evidence="4">Homodimer.</text>
</comment>
<feature type="binding site" evidence="14">
    <location>
        <position position="148"/>
    </location>
    <ligand>
        <name>Zn(2+)</name>
        <dbReference type="ChEBI" id="CHEBI:29105"/>
    </ligand>
</feature>
<evidence type="ECO:0000256" key="14">
    <source>
        <dbReference type="PIRSR" id="PIRSR602481-1"/>
    </source>
</evidence>
<evidence type="ECO:0000256" key="1">
    <source>
        <dbReference type="ARBA" id="ARBA00002997"/>
    </source>
</evidence>
<dbReference type="InterPro" id="IPR043135">
    <property type="entry name" value="Fur_C"/>
</dbReference>
<dbReference type="Gene3D" id="1.10.10.10">
    <property type="entry name" value="Winged helix-like DNA-binding domain superfamily/Winged helix DNA-binding domain"/>
    <property type="match status" value="1"/>
</dbReference>
<feature type="binding site" evidence="15">
    <location>
        <position position="137"/>
    </location>
    <ligand>
        <name>Fe cation</name>
        <dbReference type="ChEBI" id="CHEBI:24875"/>
    </ligand>
</feature>
<dbReference type="InterPro" id="IPR036390">
    <property type="entry name" value="WH_DNA-bd_sf"/>
</dbReference>
<dbReference type="PANTHER" id="PTHR33202">
    <property type="entry name" value="ZINC UPTAKE REGULATION PROTEIN"/>
    <property type="match status" value="1"/>
</dbReference>
<evidence type="ECO:0000313" key="18">
    <source>
        <dbReference type="Proteomes" id="UP000289758"/>
    </source>
</evidence>
<feature type="binding site" evidence="15">
    <location>
        <position position="101"/>
    </location>
    <ligand>
        <name>Fe cation</name>
        <dbReference type="ChEBI" id="CHEBI:24875"/>
    </ligand>
</feature>
<reference evidence="18 19" key="1">
    <citation type="submission" date="2017-10" db="EMBL/GenBank/DDBJ databases">
        <title>Genomics of the genus Arcobacter.</title>
        <authorList>
            <person name="Perez-Cataluna A."/>
            <person name="Figueras M.J."/>
        </authorList>
    </citation>
    <scope>NUCLEOTIDE SEQUENCE [LARGE SCALE GENOMIC DNA]</scope>
    <source>
        <strain evidence="17 18">CECT 8441</strain>
        <strain evidence="16 19">CECT 8993</strain>
    </source>
</reference>
<organism evidence="17 18">
    <name type="scientific">Halarcobacter ebronensis</name>
    <dbReference type="NCBI Taxonomy" id="1462615"/>
    <lineage>
        <taxon>Bacteria</taxon>
        <taxon>Pseudomonadati</taxon>
        <taxon>Campylobacterota</taxon>
        <taxon>Epsilonproteobacteria</taxon>
        <taxon>Campylobacterales</taxon>
        <taxon>Arcobacteraceae</taxon>
        <taxon>Halarcobacter</taxon>
    </lineage>
</organism>
<keyword evidence="10 15" id="KW-0408">Iron</keyword>
<evidence type="ECO:0000256" key="9">
    <source>
        <dbReference type="ARBA" id="ARBA00022833"/>
    </source>
</evidence>
<keyword evidence="13" id="KW-0804">Transcription</keyword>
<proteinExistence type="inferred from homology"/>
<evidence type="ECO:0000256" key="7">
    <source>
        <dbReference type="ARBA" id="ARBA00022491"/>
    </source>
</evidence>
<comment type="cofactor">
    <cofactor evidence="14">
        <name>Zn(2+)</name>
        <dbReference type="ChEBI" id="CHEBI:29105"/>
    </cofactor>
    <text evidence="14">Binds 1 zinc ion per subunit.</text>
</comment>
<dbReference type="Proteomes" id="UP000289758">
    <property type="component" value="Unassembled WGS sequence"/>
</dbReference>
<evidence type="ECO:0000256" key="2">
    <source>
        <dbReference type="ARBA" id="ARBA00004496"/>
    </source>
</evidence>
<evidence type="ECO:0000256" key="10">
    <source>
        <dbReference type="ARBA" id="ARBA00023004"/>
    </source>
</evidence>
<evidence type="ECO:0000313" key="16">
    <source>
        <dbReference type="EMBL" id="RXJ66293.1"/>
    </source>
</evidence>
<evidence type="ECO:0000256" key="6">
    <source>
        <dbReference type="ARBA" id="ARBA00022490"/>
    </source>
</evidence>
<dbReference type="GO" id="GO:0005829">
    <property type="term" value="C:cytosol"/>
    <property type="evidence" value="ECO:0007669"/>
    <property type="project" value="TreeGrafter"/>
</dbReference>
<feature type="binding site" evidence="15">
    <location>
        <position position="120"/>
    </location>
    <ligand>
        <name>Fe cation</name>
        <dbReference type="ChEBI" id="CHEBI:24875"/>
    </ligand>
</feature>
<dbReference type="AlphaFoldDB" id="A0A4Q1AJK6"/>
<dbReference type="GO" id="GO:0045892">
    <property type="term" value="P:negative regulation of DNA-templated transcription"/>
    <property type="evidence" value="ECO:0007669"/>
    <property type="project" value="TreeGrafter"/>
</dbReference>
<evidence type="ECO:0000256" key="4">
    <source>
        <dbReference type="ARBA" id="ARBA00011738"/>
    </source>
</evidence>
<name>A0A4Q1AJK6_9BACT</name>
<gene>
    <name evidence="17" type="ORF">CRV07_10365</name>
    <name evidence="16" type="ORF">CRV08_13255</name>
</gene>
<accession>A0A4Q1AJK6</accession>
<feature type="binding site" evidence="14">
    <location>
        <position position="108"/>
    </location>
    <ligand>
        <name>Zn(2+)</name>
        <dbReference type="ChEBI" id="CHEBI:29105"/>
    </ligand>
</feature>
<feature type="binding site" evidence="15">
    <location>
        <position position="99"/>
    </location>
    <ligand>
        <name>Fe cation</name>
        <dbReference type="ChEBI" id="CHEBI:24875"/>
    </ligand>
</feature>
<sequence>MTIAEEKKFEAFLSEFKSLISKKGFKNTVQKDAVLKILYFSNEHLSAEEITKKVQDEFDLDIGIATVYRSLNFFEEMNVVEALDIGDGTKRFEFKVEQHHDHMVCTQCSEIIEFSDNFIELNQIKIAEKNGFILKDHVMTIYGLCKNCQ</sequence>
<evidence type="ECO:0000256" key="8">
    <source>
        <dbReference type="ARBA" id="ARBA00022723"/>
    </source>
</evidence>
<dbReference type="GO" id="GO:1900705">
    <property type="term" value="P:negative regulation of siderophore biosynthetic process"/>
    <property type="evidence" value="ECO:0007669"/>
    <property type="project" value="TreeGrafter"/>
</dbReference>
<feature type="binding site" evidence="14">
    <location>
        <position position="145"/>
    </location>
    <ligand>
        <name>Zn(2+)</name>
        <dbReference type="ChEBI" id="CHEBI:29105"/>
    </ligand>
</feature>
<keyword evidence="7" id="KW-0678">Repressor</keyword>
<dbReference type="EMBL" id="PDKJ01000016">
    <property type="protein sequence ID" value="RXJ66293.1"/>
    <property type="molecule type" value="Genomic_DNA"/>
</dbReference>
<keyword evidence="12" id="KW-0238">DNA-binding</keyword>
<dbReference type="SUPFAM" id="SSF46785">
    <property type="entry name" value="Winged helix' DNA-binding domain"/>
    <property type="match status" value="1"/>
</dbReference>
<protein>
    <recommendedName>
        <fullName evidence="5">Ferric uptake regulation protein</fullName>
    </recommendedName>
</protein>
<dbReference type="EMBL" id="PDKK01000009">
    <property type="protein sequence ID" value="RXK04550.1"/>
    <property type="molecule type" value="Genomic_DNA"/>
</dbReference>
<dbReference type="InterPro" id="IPR036388">
    <property type="entry name" value="WH-like_DNA-bd_sf"/>
</dbReference>
<keyword evidence="18" id="KW-1185">Reference proteome</keyword>
<comment type="function">
    <text evidence="1">Acts as a global negative controlling element, employing Fe(2+) as a cofactor to bind the operator of the repressed genes.</text>
</comment>
<keyword evidence="8 14" id="KW-0479">Metal-binding</keyword>
<evidence type="ECO:0000313" key="17">
    <source>
        <dbReference type="EMBL" id="RXK04550.1"/>
    </source>
</evidence>
<evidence type="ECO:0000313" key="19">
    <source>
        <dbReference type="Proteomes" id="UP000290172"/>
    </source>
</evidence>
<keyword evidence="6" id="KW-0963">Cytoplasm</keyword>
<keyword evidence="9 14" id="KW-0862">Zinc</keyword>
<comment type="similarity">
    <text evidence="3">Belongs to the Fur family.</text>
</comment>
<comment type="caution">
    <text evidence="17">The sequence shown here is derived from an EMBL/GenBank/DDBJ whole genome shotgun (WGS) entry which is preliminary data.</text>
</comment>
<dbReference type="PANTHER" id="PTHR33202:SF2">
    <property type="entry name" value="FERRIC UPTAKE REGULATION PROTEIN"/>
    <property type="match status" value="1"/>
</dbReference>
<dbReference type="GO" id="GO:0003700">
    <property type="term" value="F:DNA-binding transcription factor activity"/>
    <property type="evidence" value="ECO:0007669"/>
    <property type="project" value="InterPro"/>
</dbReference>
<dbReference type="Gene3D" id="3.30.1490.190">
    <property type="match status" value="1"/>
</dbReference>
<dbReference type="GO" id="GO:0000976">
    <property type="term" value="F:transcription cis-regulatory region binding"/>
    <property type="evidence" value="ECO:0007669"/>
    <property type="project" value="TreeGrafter"/>
</dbReference>
<evidence type="ECO:0000256" key="11">
    <source>
        <dbReference type="ARBA" id="ARBA00023015"/>
    </source>
</evidence>
<dbReference type="OrthoDB" id="8659436at2"/>
<comment type="subcellular location">
    <subcellularLocation>
        <location evidence="2">Cytoplasm</location>
    </subcellularLocation>
</comment>
<evidence type="ECO:0000256" key="15">
    <source>
        <dbReference type="PIRSR" id="PIRSR602481-2"/>
    </source>
</evidence>